<dbReference type="Gene3D" id="3.90.550.10">
    <property type="entry name" value="Spore Coat Polysaccharide Biosynthesis Protein SpsA, Chain A"/>
    <property type="match status" value="1"/>
</dbReference>
<keyword evidence="1" id="KW-1133">Transmembrane helix</keyword>
<organism evidence="3 4">
    <name type="scientific">Candidatus Beckwithbacteria bacterium CG10_big_fil_rev_8_21_14_0_10_34_10</name>
    <dbReference type="NCBI Taxonomy" id="1974495"/>
    <lineage>
        <taxon>Bacteria</taxon>
        <taxon>Candidatus Beckwithiibacteriota</taxon>
    </lineage>
</organism>
<dbReference type="EMBL" id="PEZT01000001">
    <property type="protein sequence ID" value="PIS09590.1"/>
    <property type="molecule type" value="Genomic_DNA"/>
</dbReference>
<evidence type="ECO:0000313" key="3">
    <source>
        <dbReference type="EMBL" id="PIS09590.1"/>
    </source>
</evidence>
<protein>
    <submittedName>
        <fullName evidence="3">Glycosyltransferase family 2 protein</fullName>
    </submittedName>
</protein>
<keyword evidence="1" id="KW-0472">Membrane</keyword>
<feature type="transmembrane region" description="Helical" evidence="1">
    <location>
        <begin position="212"/>
        <end position="234"/>
    </location>
</feature>
<dbReference type="InterPro" id="IPR001173">
    <property type="entry name" value="Glyco_trans_2-like"/>
</dbReference>
<comment type="caution">
    <text evidence="3">The sequence shown here is derived from an EMBL/GenBank/DDBJ whole genome shotgun (WGS) entry which is preliminary data.</text>
</comment>
<gene>
    <name evidence="3" type="ORF">COT75_00070</name>
</gene>
<keyword evidence="3" id="KW-0808">Transferase</keyword>
<feature type="domain" description="Glycosyltransferase 2-like" evidence="2">
    <location>
        <begin position="22"/>
        <end position="123"/>
    </location>
</feature>
<dbReference type="PANTHER" id="PTHR43630:SF2">
    <property type="entry name" value="GLYCOSYLTRANSFERASE"/>
    <property type="match status" value="1"/>
</dbReference>
<name>A0A2H0WA91_9BACT</name>
<sequence>MFLTLILLEKDGKRYNKNMKTAVVLAKNEEKSIKTCLLSLKGFEEIIVIDDNSSDKTREIAKKLGVRVYKRKLNNDFSNQRNFGLKKAKGDWIFFLDADEKIDNKLKREIFKAIRDPQTNSGFSFKRKDTFLGKELKFGETASLRLTRLGKKNSGFWTGKVHEVWKVKGKIGKLYNPIIHQRHIGVSGFIKRINFYSSLRARELYEKGVKTNAFLIIIYPLAKFFLNFFVKLGILDGKQGFIMATLMSAHSFLVRSKLYLLWKNKGVEDPPIPPLKKLYKQYG</sequence>
<dbReference type="PANTHER" id="PTHR43630">
    <property type="entry name" value="POLY-BETA-1,6-N-ACETYL-D-GLUCOSAMINE SYNTHASE"/>
    <property type="match status" value="1"/>
</dbReference>
<evidence type="ECO:0000259" key="2">
    <source>
        <dbReference type="Pfam" id="PF00535"/>
    </source>
</evidence>
<accession>A0A2H0WA91</accession>
<dbReference type="InterPro" id="IPR029044">
    <property type="entry name" value="Nucleotide-diphossugar_trans"/>
</dbReference>
<dbReference type="SUPFAM" id="SSF53448">
    <property type="entry name" value="Nucleotide-diphospho-sugar transferases"/>
    <property type="match status" value="1"/>
</dbReference>
<keyword evidence="1" id="KW-0812">Transmembrane</keyword>
<dbReference type="Proteomes" id="UP000230093">
    <property type="component" value="Unassembled WGS sequence"/>
</dbReference>
<evidence type="ECO:0000256" key="1">
    <source>
        <dbReference type="SAM" id="Phobius"/>
    </source>
</evidence>
<dbReference type="CDD" id="cd02511">
    <property type="entry name" value="Beta4Glucosyltransferase"/>
    <property type="match status" value="1"/>
</dbReference>
<dbReference type="AlphaFoldDB" id="A0A2H0WA91"/>
<dbReference type="GO" id="GO:0016740">
    <property type="term" value="F:transferase activity"/>
    <property type="evidence" value="ECO:0007669"/>
    <property type="project" value="UniProtKB-KW"/>
</dbReference>
<reference evidence="4" key="1">
    <citation type="submission" date="2017-09" db="EMBL/GenBank/DDBJ databases">
        <title>Depth-based differentiation of microbial function through sediment-hosted aquifers and enrichment of novel symbionts in the deep terrestrial subsurface.</title>
        <authorList>
            <person name="Probst A.J."/>
            <person name="Ladd B."/>
            <person name="Jarett J.K."/>
            <person name="Geller-Mcgrath D.E."/>
            <person name="Sieber C.M.K."/>
            <person name="Emerson J.B."/>
            <person name="Anantharaman K."/>
            <person name="Thomas B.C."/>
            <person name="Malmstrom R."/>
            <person name="Stieglmeier M."/>
            <person name="Klingl A."/>
            <person name="Woyke T."/>
            <person name="Ryan C.M."/>
            <person name="Banfield J.F."/>
        </authorList>
    </citation>
    <scope>NUCLEOTIDE SEQUENCE [LARGE SCALE GENOMIC DNA]</scope>
</reference>
<dbReference type="Pfam" id="PF00535">
    <property type="entry name" value="Glycos_transf_2"/>
    <property type="match status" value="1"/>
</dbReference>
<evidence type="ECO:0000313" key="4">
    <source>
        <dbReference type="Proteomes" id="UP000230093"/>
    </source>
</evidence>
<proteinExistence type="predicted"/>